<comment type="similarity">
    <text evidence="2 8">Belongs to the glycosyl hydrolase 27 family.</text>
</comment>
<evidence type="ECO:0000256" key="8">
    <source>
        <dbReference type="RuleBase" id="RU361168"/>
    </source>
</evidence>
<dbReference type="PANTHER" id="PTHR11452">
    <property type="entry name" value="ALPHA-GALACTOSIDASE/ALPHA-N-ACETYLGALACTOSAMINIDASE"/>
    <property type="match status" value="1"/>
</dbReference>
<dbReference type="Proteomes" id="UP000006591">
    <property type="component" value="Chromosome 7"/>
</dbReference>
<dbReference type="GO" id="GO:0004557">
    <property type="term" value="F:alpha-galactosidase activity"/>
    <property type="evidence" value="ECO:0007669"/>
    <property type="project" value="UniProtKB-EC"/>
</dbReference>
<dbReference type="InterPro" id="IPR017853">
    <property type="entry name" value="GH"/>
</dbReference>
<dbReference type="InterPro" id="IPR013780">
    <property type="entry name" value="Glyco_hydro_b"/>
</dbReference>
<evidence type="ECO:0000256" key="4">
    <source>
        <dbReference type="ARBA" id="ARBA00022729"/>
    </source>
</evidence>
<keyword evidence="7 8" id="KW-0326">Glycosidase</keyword>
<dbReference type="HOGENOM" id="CLU_013093_2_2_1"/>
<keyword evidence="5 8" id="KW-0378">Hydrolase</keyword>
<comment type="catalytic activity">
    <reaction evidence="1 8">
        <text>Hydrolysis of terminal, non-reducing alpha-D-galactose residues in alpha-D-galactosides, including galactose oligosaccharides, galactomannans and galactolipids.</text>
        <dbReference type="EC" id="3.2.1.22"/>
    </reaction>
</comment>
<dbReference type="SUPFAM" id="SSF51011">
    <property type="entry name" value="Glycosyl hydrolase domain"/>
    <property type="match status" value="1"/>
</dbReference>
<keyword evidence="12" id="KW-1185">Reference proteome</keyword>
<organism evidence="11">
    <name type="scientific">Oryza nivara</name>
    <name type="common">Indian wild rice</name>
    <name type="synonym">Oryza sativa f. spontanea</name>
    <dbReference type="NCBI Taxonomy" id="4536"/>
    <lineage>
        <taxon>Eukaryota</taxon>
        <taxon>Viridiplantae</taxon>
        <taxon>Streptophyta</taxon>
        <taxon>Embryophyta</taxon>
        <taxon>Tracheophyta</taxon>
        <taxon>Spermatophyta</taxon>
        <taxon>Magnoliopsida</taxon>
        <taxon>Liliopsida</taxon>
        <taxon>Poales</taxon>
        <taxon>Poaceae</taxon>
        <taxon>BOP clade</taxon>
        <taxon>Oryzoideae</taxon>
        <taxon>Oryzeae</taxon>
        <taxon>Oryzinae</taxon>
        <taxon>Oryza</taxon>
    </lineage>
</organism>
<reference evidence="11" key="1">
    <citation type="submission" date="2015-04" db="UniProtKB">
        <authorList>
            <consortium name="EnsemblPlants"/>
        </authorList>
    </citation>
    <scope>IDENTIFICATION</scope>
    <source>
        <strain evidence="11">SL10</strain>
    </source>
</reference>
<evidence type="ECO:0000256" key="3">
    <source>
        <dbReference type="ARBA" id="ARBA00012755"/>
    </source>
</evidence>
<evidence type="ECO:0000259" key="10">
    <source>
        <dbReference type="Pfam" id="PF17801"/>
    </source>
</evidence>
<dbReference type="Gramene" id="ONIVA07G10720.1">
    <property type="protein sequence ID" value="ONIVA07G10720.1"/>
    <property type="gene ID" value="ONIVA07G10720"/>
</dbReference>
<dbReference type="GO" id="GO:0000272">
    <property type="term" value="P:polysaccharide catabolic process"/>
    <property type="evidence" value="ECO:0007669"/>
    <property type="project" value="UniProtKB-ARBA"/>
</dbReference>
<dbReference type="PRINTS" id="PR00740">
    <property type="entry name" value="GLHYDRLASE27"/>
</dbReference>
<accession>A0A0E0HZY9</accession>
<dbReference type="PROSITE" id="PS51318">
    <property type="entry name" value="TAT"/>
    <property type="match status" value="1"/>
</dbReference>
<evidence type="ECO:0000313" key="11">
    <source>
        <dbReference type="EnsemblPlants" id="ONIVA07G10720.1"/>
    </source>
</evidence>
<dbReference type="OMA" id="ATWGGQY"/>
<dbReference type="Gene3D" id="2.60.40.1180">
    <property type="entry name" value="Golgi alpha-mannosidase II"/>
    <property type="match status" value="1"/>
</dbReference>
<dbReference type="FunFam" id="2.60.40.1180:FF:000008">
    <property type="entry name" value="Alpha-galactosidase"/>
    <property type="match status" value="1"/>
</dbReference>
<dbReference type="STRING" id="4536.A0A0E0HZY9"/>
<evidence type="ECO:0000313" key="12">
    <source>
        <dbReference type="Proteomes" id="UP000006591"/>
    </source>
</evidence>
<dbReference type="Pfam" id="PF16499">
    <property type="entry name" value="Melibiase_2"/>
    <property type="match status" value="1"/>
</dbReference>
<evidence type="ECO:0000256" key="9">
    <source>
        <dbReference type="SAM" id="SignalP"/>
    </source>
</evidence>
<dbReference type="Gene3D" id="3.20.20.70">
    <property type="entry name" value="Aldolase class I"/>
    <property type="match status" value="1"/>
</dbReference>
<dbReference type="eggNOG" id="KOG2366">
    <property type="taxonomic scope" value="Eukaryota"/>
</dbReference>
<dbReference type="FunFam" id="3.20.20.70:FF:000093">
    <property type="entry name" value="Alpha-galactosidase"/>
    <property type="match status" value="1"/>
</dbReference>
<reference evidence="11" key="2">
    <citation type="submission" date="2018-04" db="EMBL/GenBank/DDBJ databases">
        <title>OnivRS2 (Oryza nivara Reference Sequence Version 2).</title>
        <authorList>
            <person name="Zhang J."/>
            <person name="Kudrna D."/>
            <person name="Lee S."/>
            <person name="Talag J."/>
            <person name="Rajasekar S."/>
            <person name="Welchert J."/>
            <person name="Hsing Y.-I."/>
            <person name="Wing R.A."/>
        </authorList>
    </citation>
    <scope>NUCLEOTIDE SEQUENCE [LARGE SCALE GENOMIC DNA]</scope>
    <source>
        <strain evidence="11">SL10</strain>
    </source>
</reference>
<feature type="chain" id="PRO_5002362178" description="Alpha-galactosidase" evidence="9">
    <location>
        <begin position="23"/>
        <end position="423"/>
    </location>
</feature>
<dbReference type="AlphaFoldDB" id="A0A0E0HZY9"/>
<dbReference type="InterPro" id="IPR006311">
    <property type="entry name" value="TAT_signal"/>
</dbReference>
<protein>
    <recommendedName>
        <fullName evidence="3 8">Alpha-galactosidase</fullName>
        <ecNumber evidence="3 8">3.2.1.22</ecNumber>
    </recommendedName>
    <alternativeName>
        <fullName evidence="8">Melibiase</fullName>
    </alternativeName>
</protein>
<evidence type="ECO:0000256" key="6">
    <source>
        <dbReference type="ARBA" id="ARBA00023157"/>
    </source>
</evidence>
<dbReference type="SUPFAM" id="SSF51445">
    <property type="entry name" value="(Trans)glycosidases"/>
    <property type="match status" value="1"/>
</dbReference>
<dbReference type="InterPro" id="IPR041233">
    <property type="entry name" value="Melibiase_C"/>
</dbReference>
<dbReference type="CDD" id="cd14792">
    <property type="entry name" value="GH27"/>
    <property type="match status" value="1"/>
</dbReference>
<keyword evidence="6 8" id="KW-1015">Disulfide bond</keyword>
<sequence length="423" mass="45487">MGSYALPRRSLVLFLLAAAAVASTAAWAAASSAAGGGDDAARRSLLDNGLGRTPQMGWNSWNHFGCNINENTIRSTVDALISTGLTKAGYTYVNLDDCWADYQRTKEGYIAADPKKFPSGIKALADYVHSKGLKLGIYSSAGSRTCSKTMPGSLGYEDIDAKTFASWGVDYLKYDNCNSDGSSETVRFPKMSFALRKTGRPIFYSICEWGQRNVATWGGQYGNSWRTTGDINDSWASMLSNIDSNDASASYAKPGGWNDPDMLEVGNGGMTNDEYVVHISLWAIAKAPLIIGCDVRSISRETLEILSNPEVIAINQDPLGVQGKKVRKYDNEIEVWAGPLSQQRTAVLLLNRGATGSRQITAAWQDIGVGPGVAVEAKNVWLHATAPGRFTGSLTAEVAAHSCKLFVLTPVGRAGEERIELGS</sequence>
<feature type="signal peptide" evidence="9">
    <location>
        <begin position="1"/>
        <end position="22"/>
    </location>
</feature>
<evidence type="ECO:0000256" key="7">
    <source>
        <dbReference type="ARBA" id="ARBA00023295"/>
    </source>
</evidence>
<dbReference type="InterPro" id="IPR013785">
    <property type="entry name" value="Aldolase_TIM"/>
</dbReference>
<evidence type="ECO:0000256" key="5">
    <source>
        <dbReference type="ARBA" id="ARBA00022801"/>
    </source>
</evidence>
<dbReference type="InterPro" id="IPR002241">
    <property type="entry name" value="Glyco_hydro_27"/>
</dbReference>
<keyword evidence="4 9" id="KW-0732">Signal</keyword>
<evidence type="ECO:0000256" key="2">
    <source>
        <dbReference type="ARBA" id="ARBA00009743"/>
    </source>
</evidence>
<proteinExistence type="inferred from homology"/>
<dbReference type="Pfam" id="PF17801">
    <property type="entry name" value="Melibiase_C"/>
    <property type="match status" value="1"/>
</dbReference>
<dbReference type="EnsemblPlants" id="ONIVA07G10720.1">
    <property type="protein sequence ID" value="ONIVA07G10720.1"/>
    <property type="gene ID" value="ONIVA07G10720"/>
</dbReference>
<name>A0A0E0HZY9_ORYNI</name>
<dbReference type="GO" id="GO:0009505">
    <property type="term" value="C:plant-type cell wall"/>
    <property type="evidence" value="ECO:0007669"/>
    <property type="project" value="TreeGrafter"/>
</dbReference>
<feature type="domain" description="Alpha galactosidase C-terminal" evidence="10">
    <location>
        <begin position="330"/>
        <end position="408"/>
    </location>
</feature>
<dbReference type="PANTHER" id="PTHR11452:SF72">
    <property type="entry name" value="ALPHA-GALACTOSIDASE"/>
    <property type="match status" value="1"/>
</dbReference>
<dbReference type="EC" id="3.2.1.22" evidence="3 8"/>
<evidence type="ECO:0000256" key="1">
    <source>
        <dbReference type="ARBA" id="ARBA00001255"/>
    </source>
</evidence>